<proteinExistence type="predicted"/>
<dbReference type="Proteomes" id="UP000242474">
    <property type="component" value="Unassembled WGS sequence"/>
</dbReference>
<dbReference type="EMBL" id="KZ303498">
    <property type="protein sequence ID" value="PIA16691.1"/>
    <property type="molecule type" value="Genomic_DNA"/>
</dbReference>
<organism evidence="2 3">
    <name type="scientific">Coemansia reversa (strain ATCC 12441 / NRRL 1564)</name>
    <dbReference type="NCBI Taxonomy" id="763665"/>
    <lineage>
        <taxon>Eukaryota</taxon>
        <taxon>Fungi</taxon>
        <taxon>Fungi incertae sedis</taxon>
        <taxon>Zoopagomycota</taxon>
        <taxon>Kickxellomycotina</taxon>
        <taxon>Kickxellomycetes</taxon>
        <taxon>Kickxellales</taxon>
        <taxon>Kickxellaceae</taxon>
        <taxon>Coemansia</taxon>
    </lineage>
</organism>
<evidence type="ECO:0000256" key="1">
    <source>
        <dbReference type="SAM" id="MobiDB-lite"/>
    </source>
</evidence>
<feature type="region of interest" description="Disordered" evidence="1">
    <location>
        <begin position="38"/>
        <end position="60"/>
    </location>
</feature>
<name>A0A2G5BCG8_COERN</name>
<protein>
    <submittedName>
        <fullName evidence="2">Uncharacterized protein</fullName>
    </submittedName>
</protein>
<reference evidence="2 3" key="1">
    <citation type="journal article" date="2015" name="Genome Biol. Evol.">
        <title>Phylogenomic analyses indicate that early fungi evolved digesting cell walls of algal ancestors of land plants.</title>
        <authorList>
            <person name="Chang Y."/>
            <person name="Wang S."/>
            <person name="Sekimoto S."/>
            <person name="Aerts A.L."/>
            <person name="Choi C."/>
            <person name="Clum A."/>
            <person name="LaButti K.M."/>
            <person name="Lindquist E.A."/>
            <person name="Yee Ngan C."/>
            <person name="Ohm R.A."/>
            <person name="Salamov A.A."/>
            <person name="Grigoriev I.V."/>
            <person name="Spatafora J.W."/>
            <person name="Berbee M.L."/>
        </authorList>
    </citation>
    <scope>NUCLEOTIDE SEQUENCE [LARGE SCALE GENOMIC DNA]</scope>
    <source>
        <strain evidence="2 3">NRRL 1564</strain>
    </source>
</reference>
<accession>A0A2G5BCG8</accession>
<keyword evidence="3" id="KW-1185">Reference proteome</keyword>
<gene>
    <name evidence="2" type="ORF">COEREDRAFT_81056</name>
</gene>
<evidence type="ECO:0000313" key="2">
    <source>
        <dbReference type="EMBL" id="PIA16691.1"/>
    </source>
</evidence>
<dbReference type="AlphaFoldDB" id="A0A2G5BCG8"/>
<evidence type="ECO:0000313" key="3">
    <source>
        <dbReference type="Proteomes" id="UP000242474"/>
    </source>
</evidence>
<sequence length="87" mass="9610">MRRLAARRPNLRRLEGFANCALRVLVWLESSGRLFDGAVEEGESQTPPPDTSAGLPRSPLFRRGTGDSVRRVVVRSSVLYQIQAVCG</sequence>